<dbReference type="HOGENOM" id="CLU_051638_5_0_9"/>
<keyword evidence="1 3" id="KW-0808">Transferase</keyword>
<dbReference type="PROSITE" id="PS00101">
    <property type="entry name" value="HEXAPEP_TRANSFERASES"/>
    <property type="match status" value="1"/>
</dbReference>
<dbReference type="Gene3D" id="2.160.10.10">
    <property type="entry name" value="Hexapeptide repeat proteins"/>
    <property type="match status" value="1"/>
</dbReference>
<dbReference type="EMBL" id="CP001810">
    <property type="protein sequence ID" value="ADL33145.1"/>
    <property type="molecule type" value="Genomic_DNA"/>
</dbReference>
<keyword evidence="4" id="KW-1185">Reference proteome</keyword>
<name>E0RZE8_BUTPB</name>
<dbReference type="CDD" id="cd03349">
    <property type="entry name" value="LbH_XAT"/>
    <property type="match status" value="1"/>
</dbReference>
<dbReference type="AlphaFoldDB" id="E0RZE8"/>
<evidence type="ECO:0000313" key="3">
    <source>
        <dbReference type="EMBL" id="ADL33145.1"/>
    </source>
</evidence>
<dbReference type="PANTHER" id="PTHR43300">
    <property type="entry name" value="ACETYLTRANSFERASE"/>
    <property type="match status" value="1"/>
</dbReference>
<proteinExistence type="predicted"/>
<protein>
    <submittedName>
        <fullName evidence="3">Acetyltransferase</fullName>
    </submittedName>
</protein>
<dbReference type="eggNOG" id="COG0110">
    <property type="taxonomic scope" value="Bacteria"/>
</dbReference>
<dbReference type="GO" id="GO:0016740">
    <property type="term" value="F:transferase activity"/>
    <property type="evidence" value="ECO:0007669"/>
    <property type="project" value="UniProtKB-KW"/>
</dbReference>
<dbReference type="STRING" id="515622.bpr_I0397"/>
<evidence type="ECO:0000256" key="2">
    <source>
        <dbReference type="ARBA" id="ARBA00022737"/>
    </source>
</evidence>
<dbReference type="InterPro" id="IPR001451">
    <property type="entry name" value="Hexapep"/>
</dbReference>
<reference evidence="3 4" key="1">
    <citation type="journal article" date="2010" name="PLoS ONE">
        <title>The glycobiome of the rumen bacterium Butyrivibrio proteoclasticus B316(T) highlights adaptation to a polysaccharide-rich environment.</title>
        <authorList>
            <person name="Kelly W.J."/>
            <person name="Leahy S.C."/>
            <person name="Altermann E."/>
            <person name="Yeoman C.J."/>
            <person name="Dunne J.C."/>
            <person name="Kong Z."/>
            <person name="Pacheco D.M."/>
            <person name="Li D."/>
            <person name="Noel S.J."/>
            <person name="Moon C.D."/>
            <person name="Cookson A.L."/>
            <person name="Attwood G.T."/>
        </authorList>
    </citation>
    <scope>NUCLEOTIDE SEQUENCE [LARGE SCALE GENOMIC DNA]</scope>
    <source>
        <strain evidence="4">ATCC 51982 / DSM 14932 / B316</strain>
    </source>
</reference>
<dbReference type="Pfam" id="PF00132">
    <property type="entry name" value="Hexapep"/>
    <property type="match status" value="1"/>
</dbReference>
<dbReference type="Proteomes" id="UP000001299">
    <property type="component" value="Chromosome 1"/>
</dbReference>
<keyword evidence="2" id="KW-0677">Repeat</keyword>
<dbReference type="InterPro" id="IPR050179">
    <property type="entry name" value="Trans_hexapeptide_repeat"/>
</dbReference>
<accession>E0RZE8</accession>
<sequence>MKGFYDICKILLYRLPFGTQALISKLYWKPKFGEKVKFSYGPKTYYGKVSFGRGTKVSGYSVYTNIEVGNYTVFAEGFRVLGFVHEYDAFSINDELPDMIGAEIDDDNIIKPRITQYPITSIGSDVWIGENVTVKGGVKIGDGSIIAARSVVTKDVEPFSIVGGVPAKFIKWRFDKEKIALMKKIRWWEWSEERIKGNYERLCRFDSTLAEED</sequence>
<gene>
    <name evidence="3" type="ordered locus">bpr_I0397</name>
</gene>
<dbReference type="InterPro" id="IPR011004">
    <property type="entry name" value="Trimer_LpxA-like_sf"/>
</dbReference>
<dbReference type="PANTHER" id="PTHR43300:SF11">
    <property type="entry name" value="ACETYLTRANSFERASE RV3034C-RELATED"/>
    <property type="match status" value="1"/>
</dbReference>
<dbReference type="InterPro" id="IPR018357">
    <property type="entry name" value="Hexapep_transf_CS"/>
</dbReference>
<organism evidence="3 4">
    <name type="scientific">Butyrivibrio proteoclasticus (strain ATCC 51982 / DSM 14932 / B316)</name>
    <name type="common">Clostridium proteoclasticum</name>
    <dbReference type="NCBI Taxonomy" id="515622"/>
    <lineage>
        <taxon>Bacteria</taxon>
        <taxon>Bacillati</taxon>
        <taxon>Bacillota</taxon>
        <taxon>Clostridia</taxon>
        <taxon>Lachnospirales</taxon>
        <taxon>Lachnospiraceae</taxon>
        <taxon>Butyrivibrio</taxon>
    </lineage>
</organism>
<evidence type="ECO:0000256" key="1">
    <source>
        <dbReference type="ARBA" id="ARBA00022679"/>
    </source>
</evidence>
<dbReference type="KEGG" id="bpb:bpr_I0397"/>
<dbReference type="SUPFAM" id="SSF51161">
    <property type="entry name" value="Trimeric LpxA-like enzymes"/>
    <property type="match status" value="1"/>
</dbReference>
<evidence type="ECO:0000313" key="4">
    <source>
        <dbReference type="Proteomes" id="UP000001299"/>
    </source>
</evidence>